<reference evidence="2 3" key="1">
    <citation type="journal article" date="2015" name="Genome Biol.">
        <title>Comparative genomics of Steinernema reveals deeply conserved gene regulatory networks.</title>
        <authorList>
            <person name="Dillman A.R."/>
            <person name="Macchietto M."/>
            <person name="Porter C.F."/>
            <person name="Rogers A."/>
            <person name="Williams B."/>
            <person name="Antoshechkin I."/>
            <person name="Lee M.M."/>
            <person name="Goodwin Z."/>
            <person name="Lu X."/>
            <person name="Lewis E.E."/>
            <person name="Goodrich-Blair H."/>
            <person name="Stock S.P."/>
            <person name="Adams B.J."/>
            <person name="Sternberg P.W."/>
            <person name="Mortazavi A."/>
        </authorList>
    </citation>
    <scope>NUCLEOTIDE SEQUENCE [LARGE SCALE GENOMIC DNA]</scope>
    <source>
        <strain evidence="2 3">ALL</strain>
    </source>
</reference>
<feature type="region of interest" description="Disordered" evidence="1">
    <location>
        <begin position="332"/>
        <end position="387"/>
    </location>
</feature>
<gene>
    <name evidence="2" type="ORF">L596_013806</name>
</gene>
<name>A0A4U5P1E6_STECR</name>
<evidence type="ECO:0000313" key="3">
    <source>
        <dbReference type="Proteomes" id="UP000298663"/>
    </source>
</evidence>
<organism evidence="2 3">
    <name type="scientific">Steinernema carpocapsae</name>
    <name type="common">Entomopathogenic nematode</name>
    <dbReference type="NCBI Taxonomy" id="34508"/>
    <lineage>
        <taxon>Eukaryota</taxon>
        <taxon>Metazoa</taxon>
        <taxon>Ecdysozoa</taxon>
        <taxon>Nematoda</taxon>
        <taxon>Chromadorea</taxon>
        <taxon>Rhabditida</taxon>
        <taxon>Tylenchina</taxon>
        <taxon>Panagrolaimomorpha</taxon>
        <taxon>Strongyloidoidea</taxon>
        <taxon>Steinernematidae</taxon>
        <taxon>Steinernema</taxon>
    </lineage>
</organism>
<dbReference type="OrthoDB" id="10582951at2759"/>
<sequence length="465" mass="53249">MDNSKSPTFYHSVLQLLSPATLKTTSHLEGSWGTLSKPYAAGTKSFAVIVCFNYNGFPEILLKHPMQLYYFTEQTLRFIRLTEFIFVDTPKALDMVNNEEYYMFPIAKELLVDMLHHPTASGSVILHNLNRDLKVDALELLPKQVREIRMHNCNLEKFPNLNRWLRSHVLERKLTFLHMDGCKWNFGSSPVISEILSNPLMSLFINNTEMDIAPRPAILRCLLINEVTHESNGRFVYISPNPWSHYEYQLVCTNIFRKQKSGGKFKQKFFNGLIVEINPDHLSVNHALCKTYKEELAEYKIWCEKVKEMKLKPNYITPSHAAARKAEEAVKAEVKAEDSKPQKSFQEAMKIPEPQKTNGKPVPNGKNATTRKKPSKMDRSKSPEPDIMIDLREPEAAKPSGGIPWEKFKNVHIVPVNDVAQAYSEAYRNAPETDHSITHPNGVKTVRVGKKITIDLRNYVPKSEV</sequence>
<keyword evidence="3" id="KW-1185">Reference proteome</keyword>
<reference evidence="2 3" key="2">
    <citation type="journal article" date="2019" name="G3 (Bethesda)">
        <title>Hybrid Assembly of the Genome of the Entomopathogenic Nematode Steinernema carpocapsae Identifies the X-Chromosome.</title>
        <authorList>
            <person name="Serra L."/>
            <person name="Macchietto M."/>
            <person name="Macias-Munoz A."/>
            <person name="McGill C.J."/>
            <person name="Rodriguez I.M."/>
            <person name="Rodriguez B."/>
            <person name="Murad R."/>
            <person name="Mortazavi A."/>
        </authorList>
    </citation>
    <scope>NUCLEOTIDE SEQUENCE [LARGE SCALE GENOMIC DNA]</scope>
    <source>
        <strain evidence="2 3">ALL</strain>
    </source>
</reference>
<evidence type="ECO:0000256" key="1">
    <source>
        <dbReference type="SAM" id="MobiDB-lite"/>
    </source>
</evidence>
<dbReference type="EMBL" id="AZBU02000003">
    <property type="protein sequence ID" value="TKR89752.1"/>
    <property type="molecule type" value="Genomic_DNA"/>
</dbReference>
<feature type="compositionally biased region" description="Basic and acidic residues" evidence="1">
    <location>
        <begin position="332"/>
        <end position="341"/>
    </location>
</feature>
<evidence type="ECO:0000313" key="2">
    <source>
        <dbReference type="EMBL" id="TKR89752.1"/>
    </source>
</evidence>
<feature type="compositionally biased region" description="Basic and acidic residues" evidence="1">
    <location>
        <begin position="375"/>
        <end position="387"/>
    </location>
</feature>
<dbReference type="Proteomes" id="UP000298663">
    <property type="component" value="Unassembled WGS sequence"/>
</dbReference>
<accession>A0A4U5P1E6</accession>
<comment type="caution">
    <text evidence="2">The sequence shown here is derived from an EMBL/GenBank/DDBJ whole genome shotgun (WGS) entry which is preliminary data.</text>
</comment>
<proteinExistence type="predicted"/>
<protein>
    <submittedName>
        <fullName evidence="2">Uncharacterized protein</fullName>
    </submittedName>
</protein>
<dbReference type="AlphaFoldDB" id="A0A4U5P1E6"/>